<feature type="domain" description="NADP-dependent oxidoreductase" evidence="2">
    <location>
        <begin position="12"/>
        <end position="309"/>
    </location>
</feature>
<reference evidence="3 4" key="1">
    <citation type="submission" date="2017-03" db="EMBL/GenBank/DDBJ databases">
        <title>Genomes of endolithic fungi from Antarctica.</title>
        <authorList>
            <person name="Coleine C."/>
            <person name="Masonjones S."/>
            <person name="Stajich J.E."/>
        </authorList>
    </citation>
    <scope>NUCLEOTIDE SEQUENCE [LARGE SCALE GENOMIC DNA]</scope>
    <source>
        <strain evidence="3 4">CCFEE 6314</strain>
    </source>
</reference>
<dbReference type="PANTHER" id="PTHR43625:SF78">
    <property type="entry name" value="PYRIDOXAL REDUCTASE-RELATED"/>
    <property type="match status" value="1"/>
</dbReference>
<proteinExistence type="predicted"/>
<evidence type="ECO:0000313" key="3">
    <source>
        <dbReference type="EMBL" id="RVX70830.1"/>
    </source>
</evidence>
<dbReference type="GO" id="GO:0005737">
    <property type="term" value="C:cytoplasm"/>
    <property type="evidence" value="ECO:0007669"/>
    <property type="project" value="TreeGrafter"/>
</dbReference>
<evidence type="ECO:0000313" key="4">
    <source>
        <dbReference type="Proteomes" id="UP000288859"/>
    </source>
</evidence>
<sequence>MPAILDHKIGPVGFGLMGLTRPVNPPSQAQSFAAMNAALESGANYWNGGEFYGTLERNTLHLVNEYFTKYPEKASQVVLCIKGGRTPGTFDFDGTEKGVMRSINECLRVLDGKKSLDIFECARVDPKTPIEETIGVLAECVKAGKIKGIGLSEVKAETIRRAAAVHPIAQVEVELSLWTTNILHNGVARTCAELGIPIMAYAPLSRGGLTKEVSEKSADELPAHLKIFPRFQGDVLEANKKLTKEVEALARRKGCSTPQIALAWVRSLSGKNGLGVIIPLPGAEREEWVRENCSEIQLTPEELEELRQIVSRVPIQGLRYGGEIEALNEG</sequence>
<dbReference type="InterPro" id="IPR023210">
    <property type="entry name" value="NADP_OxRdtase_dom"/>
</dbReference>
<dbReference type="OrthoDB" id="37537at2759"/>
<dbReference type="GO" id="GO:0016491">
    <property type="term" value="F:oxidoreductase activity"/>
    <property type="evidence" value="ECO:0007669"/>
    <property type="project" value="UniProtKB-KW"/>
</dbReference>
<comment type="caution">
    <text evidence="3">The sequence shown here is derived from an EMBL/GenBank/DDBJ whole genome shotgun (WGS) entry which is preliminary data.</text>
</comment>
<dbReference type="InterPro" id="IPR036812">
    <property type="entry name" value="NAD(P)_OxRdtase_dom_sf"/>
</dbReference>
<dbReference type="AlphaFoldDB" id="A0A438N5J1"/>
<dbReference type="Pfam" id="PF00248">
    <property type="entry name" value="Aldo_ket_red"/>
    <property type="match status" value="1"/>
</dbReference>
<keyword evidence="1" id="KW-0560">Oxidoreductase</keyword>
<dbReference type="EMBL" id="NAJM01000021">
    <property type="protein sequence ID" value="RVX70830.1"/>
    <property type="molecule type" value="Genomic_DNA"/>
</dbReference>
<dbReference type="InterPro" id="IPR050791">
    <property type="entry name" value="Aldo-Keto_reductase"/>
</dbReference>
<organism evidence="3 4">
    <name type="scientific">Exophiala mesophila</name>
    <name type="common">Black yeast-like fungus</name>
    <dbReference type="NCBI Taxonomy" id="212818"/>
    <lineage>
        <taxon>Eukaryota</taxon>
        <taxon>Fungi</taxon>
        <taxon>Dikarya</taxon>
        <taxon>Ascomycota</taxon>
        <taxon>Pezizomycotina</taxon>
        <taxon>Eurotiomycetes</taxon>
        <taxon>Chaetothyriomycetidae</taxon>
        <taxon>Chaetothyriales</taxon>
        <taxon>Herpotrichiellaceae</taxon>
        <taxon>Exophiala</taxon>
    </lineage>
</organism>
<name>A0A438N5J1_EXOME</name>
<dbReference type="Proteomes" id="UP000288859">
    <property type="component" value="Unassembled WGS sequence"/>
</dbReference>
<gene>
    <name evidence="3" type="ORF">B0A52_05481</name>
</gene>
<dbReference type="SUPFAM" id="SSF51430">
    <property type="entry name" value="NAD(P)-linked oxidoreductase"/>
    <property type="match status" value="1"/>
</dbReference>
<dbReference type="PANTHER" id="PTHR43625">
    <property type="entry name" value="AFLATOXIN B1 ALDEHYDE REDUCTASE"/>
    <property type="match status" value="1"/>
</dbReference>
<dbReference type="CDD" id="cd19077">
    <property type="entry name" value="AKR_AKR8A1-2"/>
    <property type="match status" value="1"/>
</dbReference>
<evidence type="ECO:0000259" key="2">
    <source>
        <dbReference type="Pfam" id="PF00248"/>
    </source>
</evidence>
<dbReference type="Gene3D" id="3.20.20.100">
    <property type="entry name" value="NADP-dependent oxidoreductase domain"/>
    <property type="match status" value="1"/>
</dbReference>
<evidence type="ECO:0000256" key="1">
    <source>
        <dbReference type="ARBA" id="ARBA00023002"/>
    </source>
</evidence>
<accession>A0A438N5J1</accession>
<dbReference type="VEuPathDB" id="FungiDB:PV10_07970"/>
<protein>
    <recommendedName>
        <fullName evidence="2">NADP-dependent oxidoreductase domain-containing protein</fullName>
    </recommendedName>
</protein>